<keyword evidence="5" id="KW-1185">Reference proteome</keyword>
<proteinExistence type="predicted"/>
<evidence type="ECO:0000256" key="2">
    <source>
        <dbReference type="ARBA" id="ARBA00022679"/>
    </source>
</evidence>
<name>A0A1G8VW23_9FLAO</name>
<dbReference type="InterPro" id="IPR051199">
    <property type="entry name" value="LPS_LOS_Heptosyltrfase"/>
</dbReference>
<dbReference type="EMBL" id="FNEZ01000002">
    <property type="protein sequence ID" value="SDJ70288.1"/>
    <property type="molecule type" value="Genomic_DNA"/>
</dbReference>
<dbReference type="AlphaFoldDB" id="A0A1G8VW23"/>
<dbReference type="GO" id="GO:0008713">
    <property type="term" value="F:ADP-heptose-lipopolysaccharide heptosyltransferase activity"/>
    <property type="evidence" value="ECO:0007669"/>
    <property type="project" value="TreeGrafter"/>
</dbReference>
<dbReference type="InterPro" id="IPR002201">
    <property type="entry name" value="Glyco_trans_9"/>
</dbReference>
<dbReference type="STRING" id="1128970.SAMN04487935_1544"/>
<dbReference type="InterPro" id="IPR029044">
    <property type="entry name" value="Nucleotide-diphossugar_trans"/>
</dbReference>
<keyword evidence="1" id="KW-0328">Glycosyltransferase</keyword>
<dbReference type="Pfam" id="PF01075">
    <property type="entry name" value="Glyco_transf_9"/>
    <property type="match status" value="1"/>
</dbReference>
<accession>A0A1G8VW23</accession>
<protein>
    <submittedName>
        <fullName evidence="4">ADP-heptose:LPS heptosyltransferase</fullName>
    </submittedName>
</protein>
<dbReference type="SUPFAM" id="SSF53756">
    <property type="entry name" value="UDP-Glycosyltransferase/glycogen phosphorylase"/>
    <property type="match status" value="1"/>
</dbReference>
<dbReference type="PANTHER" id="PTHR30160:SF7">
    <property type="entry name" value="ADP-HEPTOSE--LPS HEPTOSYLTRANSFERASE 2"/>
    <property type="match status" value="1"/>
</dbReference>
<dbReference type="InterPro" id="IPR001173">
    <property type="entry name" value="Glyco_trans_2-like"/>
</dbReference>
<dbReference type="Gene3D" id="3.90.550.10">
    <property type="entry name" value="Spore Coat Polysaccharide Biosynthesis Protein SpsA, Chain A"/>
    <property type="match status" value="1"/>
</dbReference>
<evidence type="ECO:0000259" key="3">
    <source>
        <dbReference type="Pfam" id="PF00535"/>
    </source>
</evidence>
<evidence type="ECO:0000313" key="4">
    <source>
        <dbReference type="EMBL" id="SDJ70288.1"/>
    </source>
</evidence>
<dbReference type="GO" id="GO:0005829">
    <property type="term" value="C:cytosol"/>
    <property type="evidence" value="ECO:0007669"/>
    <property type="project" value="TreeGrafter"/>
</dbReference>
<dbReference type="RefSeq" id="WP_307725612.1">
    <property type="nucleotide sequence ID" value="NZ_BKAI01000003.1"/>
</dbReference>
<keyword evidence="2 4" id="KW-0808">Transferase</keyword>
<feature type="domain" description="Glycosyltransferase 2-like" evidence="3">
    <location>
        <begin position="371"/>
        <end position="490"/>
    </location>
</feature>
<gene>
    <name evidence="4" type="ORF">SAMN04487935_1544</name>
</gene>
<dbReference type="SUPFAM" id="SSF53448">
    <property type="entry name" value="Nucleotide-diphospho-sugar transferases"/>
    <property type="match status" value="1"/>
</dbReference>
<dbReference type="Proteomes" id="UP000199580">
    <property type="component" value="Unassembled WGS sequence"/>
</dbReference>
<reference evidence="4 5" key="1">
    <citation type="submission" date="2016-10" db="EMBL/GenBank/DDBJ databases">
        <authorList>
            <person name="de Groot N.N."/>
        </authorList>
    </citation>
    <scope>NUCLEOTIDE SEQUENCE [LARGE SCALE GENOMIC DNA]</scope>
    <source>
        <strain evidence="4 5">CGMCC 1.10076</strain>
    </source>
</reference>
<sequence>MKILVIQQKMIGDVLVSSIICNNLRRAYPDARIDYLVYESTTPVLNCNPNIDNIILFQEKHKNSKRAFLKLALQIRKEKYDLVIDAYSKLESWAIVLFSGAKRKISYKKPGRNFLYTDNVPFAMFPKTNMGLAIERRLSLLKPLHLDIEIDPLPKLFVTDEENRKALELFENHGVKKDRKTVMVSLLGSEPLKTYPPEFMAAVVDQIAKNDVNIFFNYFPSQLNEAKNIYDACQQKTQQKVYFDLLGNDLRSFIAIMNNCDLIVGNDGGAINMAKALGKPSFIIFSPWIEKKIWATFEDGIHHISVHLQEFRPELFEKLSEKEIKYKTPELYREFKPGLFSDKLNGFLQLNLSLSESTILLKAVDVKLPLSALIITYNEEKHINDIMHDLDFTDEIIVVDSFSSDKTVALVNGFEKAKLIQNKFVDYTSQRNFAIQHAANPWILFIDADERLTDALKEEIIETIQKRDANSAYLFYRTFIFEDKRLRFSGWQTDKIFRLFQKDKAHYTIERLVHEKLAVDGTIGKLKNRLVHFSYTDYESYKGKMVSYGKFKAKEEFLKGVKPNFYHFYLHPAYKFSYQYFVRLGILDGKKGVIICYLNALSVVVRYRELKKMRTQK</sequence>
<dbReference type="CDD" id="cd03789">
    <property type="entry name" value="GT9_LPS_heptosyltransferase"/>
    <property type="match status" value="1"/>
</dbReference>
<dbReference type="GO" id="GO:0009244">
    <property type="term" value="P:lipopolysaccharide core region biosynthetic process"/>
    <property type="evidence" value="ECO:0007669"/>
    <property type="project" value="TreeGrafter"/>
</dbReference>
<dbReference type="CDD" id="cd02511">
    <property type="entry name" value="Beta4Glucosyltransferase"/>
    <property type="match status" value="1"/>
</dbReference>
<dbReference type="Gene3D" id="3.40.50.2000">
    <property type="entry name" value="Glycogen Phosphorylase B"/>
    <property type="match status" value="2"/>
</dbReference>
<dbReference type="Pfam" id="PF00535">
    <property type="entry name" value="Glycos_transf_2"/>
    <property type="match status" value="1"/>
</dbReference>
<evidence type="ECO:0000313" key="5">
    <source>
        <dbReference type="Proteomes" id="UP000199580"/>
    </source>
</evidence>
<organism evidence="4 5">
    <name type="scientific">Flavobacterium noncentrifugens</name>
    <dbReference type="NCBI Taxonomy" id="1128970"/>
    <lineage>
        <taxon>Bacteria</taxon>
        <taxon>Pseudomonadati</taxon>
        <taxon>Bacteroidota</taxon>
        <taxon>Flavobacteriia</taxon>
        <taxon>Flavobacteriales</taxon>
        <taxon>Flavobacteriaceae</taxon>
        <taxon>Flavobacterium</taxon>
    </lineage>
</organism>
<dbReference type="PANTHER" id="PTHR30160">
    <property type="entry name" value="TETRAACYLDISACCHARIDE 4'-KINASE-RELATED"/>
    <property type="match status" value="1"/>
</dbReference>
<evidence type="ECO:0000256" key="1">
    <source>
        <dbReference type="ARBA" id="ARBA00022676"/>
    </source>
</evidence>